<keyword evidence="3" id="KW-1185">Reference proteome</keyword>
<protein>
    <submittedName>
        <fullName evidence="2">Uncharacterized protein</fullName>
    </submittedName>
</protein>
<evidence type="ECO:0000313" key="2">
    <source>
        <dbReference type="EMBL" id="KAF9601505.1"/>
    </source>
</evidence>
<gene>
    <name evidence="2" type="ORF">IFM89_020300</name>
</gene>
<name>A0A835HIT4_9MAGN</name>
<comment type="caution">
    <text evidence="2">The sequence shown here is derived from an EMBL/GenBank/DDBJ whole genome shotgun (WGS) entry which is preliminary data.</text>
</comment>
<dbReference type="EMBL" id="JADFTS010000006">
    <property type="protein sequence ID" value="KAF9601505.1"/>
    <property type="molecule type" value="Genomic_DNA"/>
</dbReference>
<accession>A0A835HIT4</accession>
<feature type="region of interest" description="Disordered" evidence="1">
    <location>
        <begin position="1"/>
        <end position="52"/>
    </location>
</feature>
<reference evidence="2 3" key="1">
    <citation type="submission" date="2020-10" db="EMBL/GenBank/DDBJ databases">
        <title>The Coptis chinensis genome and diversification of protoberbering-type alkaloids.</title>
        <authorList>
            <person name="Wang B."/>
            <person name="Shu S."/>
            <person name="Song C."/>
            <person name="Liu Y."/>
        </authorList>
    </citation>
    <scope>NUCLEOTIDE SEQUENCE [LARGE SCALE GENOMIC DNA]</scope>
    <source>
        <strain evidence="2">HL-2020</strain>
        <tissue evidence="2">Leaf</tissue>
    </source>
</reference>
<dbReference type="Proteomes" id="UP000631114">
    <property type="component" value="Unassembled WGS sequence"/>
</dbReference>
<feature type="compositionally biased region" description="Pro residues" evidence="1">
    <location>
        <begin position="25"/>
        <end position="36"/>
    </location>
</feature>
<organism evidence="2 3">
    <name type="scientific">Coptis chinensis</name>
    <dbReference type="NCBI Taxonomy" id="261450"/>
    <lineage>
        <taxon>Eukaryota</taxon>
        <taxon>Viridiplantae</taxon>
        <taxon>Streptophyta</taxon>
        <taxon>Embryophyta</taxon>
        <taxon>Tracheophyta</taxon>
        <taxon>Spermatophyta</taxon>
        <taxon>Magnoliopsida</taxon>
        <taxon>Ranunculales</taxon>
        <taxon>Ranunculaceae</taxon>
        <taxon>Coptidoideae</taxon>
        <taxon>Coptis</taxon>
    </lineage>
</organism>
<evidence type="ECO:0000256" key="1">
    <source>
        <dbReference type="SAM" id="MobiDB-lite"/>
    </source>
</evidence>
<proteinExistence type="predicted"/>
<evidence type="ECO:0000313" key="3">
    <source>
        <dbReference type="Proteomes" id="UP000631114"/>
    </source>
</evidence>
<sequence>MSRSGSSGGGHSSLGYLFGSDEPTMPHPVMKPPVTKPPWGDDNTTKKAPQSQYPRLVVEDFCHCLARDGPERMAGRLS</sequence>
<dbReference type="AlphaFoldDB" id="A0A835HIT4"/>
<feature type="compositionally biased region" description="Gly residues" evidence="1">
    <location>
        <begin position="1"/>
        <end position="12"/>
    </location>
</feature>